<organism evidence="2 3">
    <name type="scientific">Desulfotalea psychrophila (strain LSv54 / DSM 12343)</name>
    <dbReference type="NCBI Taxonomy" id="177439"/>
    <lineage>
        <taxon>Bacteria</taxon>
        <taxon>Pseudomonadati</taxon>
        <taxon>Thermodesulfobacteriota</taxon>
        <taxon>Desulfobulbia</taxon>
        <taxon>Desulfobulbales</taxon>
        <taxon>Desulfocapsaceae</taxon>
        <taxon>Desulfotalea</taxon>
    </lineage>
</organism>
<evidence type="ECO:0000313" key="3">
    <source>
        <dbReference type="Proteomes" id="UP000000602"/>
    </source>
</evidence>
<accession>Q6AN42</accession>
<dbReference type="EMBL" id="CR522870">
    <property type="protein sequence ID" value="CAG36232.1"/>
    <property type="molecule type" value="Genomic_DNA"/>
</dbReference>
<proteinExistence type="predicted"/>
<dbReference type="KEGG" id="dps:DP1503"/>
<keyword evidence="1" id="KW-0812">Transmembrane</keyword>
<dbReference type="STRING" id="177439.DP1503"/>
<dbReference type="Proteomes" id="UP000000602">
    <property type="component" value="Chromosome"/>
</dbReference>
<keyword evidence="1" id="KW-0472">Membrane</keyword>
<feature type="transmembrane region" description="Helical" evidence="1">
    <location>
        <begin position="93"/>
        <end position="112"/>
    </location>
</feature>
<feature type="transmembrane region" description="Helical" evidence="1">
    <location>
        <begin position="41"/>
        <end position="62"/>
    </location>
</feature>
<gene>
    <name evidence="2" type="ordered locus">DP1503</name>
</gene>
<keyword evidence="1" id="KW-1133">Transmembrane helix</keyword>
<dbReference type="HOGENOM" id="CLU_1774407_0_0_7"/>
<reference evidence="3" key="1">
    <citation type="journal article" date="2004" name="Environ. Microbiol.">
        <title>The genome of Desulfotalea psychrophila, a sulfate-reducing bacterium from permanently cold Arctic sediments.</title>
        <authorList>
            <person name="Rabus R."/>
            <person name="Ruepp A."/>
            <person name="Frickey T."/>
            <person name="Rattei T."/>
            <person name="Fartmann B."/>
            <person name="Stark M."/>
            <person name="Bauer M."/>
            <person name="Zibat A."/>
            <person name="Lombardot T."/>
            <person name="Becker I."/>
            <person name="Amann J."/>
            <person name="Gellner K."/>
            <person name="Teeling H."/>
            <person name="Leuschner W.D."/>
            <person name="Gloeckner F.-O."/>
            <person name="Lupas A.N."/>
            <person name="Amann R."/>
            <person name="Klenk H.-P."/>
        </authorList>
    </citation>
    <scope>NUCLEOTIDE SEQUENCE [LARGE SCALE GENOMIC DNA]</scope>
    <source>
        <strain evidence="3">DSM 12343 / LSv54</strain>
    </source>
</reference>
<evidence type="ECO:0000313" key="2">
    <source>
        <dbReference type="EMBL" id="CAG36232.1"/>
    </source>
</evidence>
<keyword evidence="3" id="KW-1185">Reference proteome</keyword>
<name>Q6AN42_DESPS</name>
<dbReference type="AlphaFoldDB" id="Q6AN42"/>
<sequence length="146" mass="16953">MHHQCTCGYGHAVPMVSCCTNFQLLSCPPKMSTPLLQCPVIFRPIFDLSPALSLLLQCFLYVTRKHWRSNASNFYLCNKARAYCWRPLIKEHLRFVIIIPISLLSLFLWLAAPQRCCLRAHEKRLKKTNFPQFNILTNKKGYVNPV</sequence>
<evidence type="ECO:0000256" key="1">
    <source>
        <dbReference type="SAM" id="Phobius"/>
    </source>
</evidence>
<protein>
    <submittedName>
        <fullName evidence="2">Uncharacterized protein</fullName>
    </submittedName>
</protein>